<organism evidence="1 2">
    <name type="scientific">Mangrovicoccus algicola</name>
    <dbReference type="NCBI Taxonomy" id="2771008"/>
    <lineage>
        <taxon>Bacteria</taxon>
        <taxon>Pseudomonadati</taxon>
        <taxon>Pseudomonadota</taxon>
        <taxon>Alphaproteobacteria</taxon>
        <taxon>Rhodobacterales</taxon>
        <taxon>Paracoccaceae</taxon>
        <taxon>Mangrovicoccus</taxon>
    </lineage>
</organism>
<dbReference type="InterPro" id="IPR028082">
    <property type="entry name" value="Peripla_BP_I"/>
</dbReference>
<dbReference type="EMBL" id="JACVXA010000016">
    <property type="protein sequence ID" value="MBE3638136.1"/>
    <property type="molecule type" value="Genomic_DNA"/>
</dbReference>
<dbReference type="PROSITE" id="PS51257">
    <property type="entry name" value="PROKAR_LIPOPROTEIN"/>
    <property type="match status" value="1"/>
</dbReference>
<dbReference type="Pfam" id="PF13433">
    <property type="entry name" value="Peripla_BP_5"/>
    <property type="match status" value="1"/>
</dbReference>
<dbReference type="SUPFAM" id="SSF53822">
    <property type="entry name" value="Periplasmic binding protein-like I"/>
    <property type="match status" value="1"/>
</dbReference>
<comment type="caution">
    <text evidence="1">The sequence shown here is derived from an EMBL/GenBank/DDBJ whole genome shotgun (WGS) entry which is preliminary data.</text>
</comment>
<keyword evidence="2" id="KW-1185">Reference proteome</keyword>
<evidence type="ECO:0000313" key="1">
    <source>
        <dbReference type="EMBL" id="MBE3638136.1"/>
    </source>
</evidence>
<dbReference type="Proteomes" id="UP000609121">
    <property type="component" value="Unassembled WGS sequence"/>
</dbReference>
<sequence>MVRTEIQIGILFSRTGPYGTIAHSQLNGAMLACSEINADPKGAVSLIPEIRDPGGRLENYASDVKSMLGKGIRHVCGCYTSSSRKEVIPLFEKHDALLWYPTHYEGFESATNVIYTGAAPNHHMSPLIDYLCGRFGQRAYCVGSNYIWGWESNRVMRDGLQRRGGTVLAERYMAVGDTDLDAIVDEILELRPDFVFNALIGVSSYTLFRTLRAACQARGIDQPREVPVASCNLSEPELEEIGADSADGQISSSVYFSSLQSSCNAAFVAAYHAAYPEGPRVSAEAEAAYIAIHLMALAIAEAGSDEADAVREAVAGRSFEAPQGCVTIDPLSFHASLTPRIAVSRKDFEFDILLDTGAPVEPDPYLVGSMTCAPRPARANVRIVK</sequence>
<dbReference type="Gene3D" id="3.40.50.2300">
    <property type="match status" value="2"/>
</dbReference>
<dbReference type="InterPro" id="IPR039570">
    <property type="entry name" value="AmiC_PBP1"/>
</dbReference>
<gene>
    <name evidence="1" type="ORF">ICN82_07970</name>
</gene>
<protein>
    <submittedName>
        <fullName evidence="1">Transporter substrate-binding domain-containing protein</fullName>
    </submittedName>
</protein>
<dbReference type="CDD" id="cd06357">
    <property type="entry name" value="PBP1_AmiC"/>
    <property type="match status" value="1"/>
</dbReference>
<dbReference type="GO" id="GO:0033218">
    <property type="term" value="F:amide binding"/>
    <property type="evidence" value="ECO:0007669"/>
    <property type="project" value="InterPro"/>
</dbReference>
<dbReference type="PANTHER" id="PTHR47628:SF1">
    <property type="entry name" value="ALIPHATIC AMIDASE EXPRESSION-REGULATING PROTEIN"/>
    <property type="match status" value="1"/>
</dbReference>
<dbReference type="RefSeq" id="WP_193181511.1">
    <property type="nucleotide sequence ID" value="NZ_JACVXA010000016.1"/>
</dbReference>
<accession>A0A8J6YY91</accession>
<proteinExistence type="predicted"/>
<dbReference type="AlphaFoldDB" id="A0A8J6YY91"/>
<evidence type="ECO:0000313" key="2">
    <source>
        <dbReference type="Proteomes" id="UP000609121"/>
    </source>
</evidence>
<name>A0A8J6YY91_9RHOB</name>
<reference evidence="1" key="1">
    <citation type="submission" date="2020-09" db="EMBL/GenBank/DDBJ databases">
        <title>A novel bacterium of genus Mangrovicoccus, isolated from South China Sea.</title>
        <authorList>
            <person name="Huang H."/>
            <person name="Mo K."/>
            <person name="Hu Y."/>
        </authorList>
    </citation>
    <scope>NUCLEOTIDE SEQUENCE</scope>
    <source>
        <strain evidence="1">HB182678</strain>
    </source>
</reference>
<dbReference type="PANTHER" id="PTHR47628">
    <property type="match status" value="1"/>
</dbReference>